<dbReference type="GO" id="GO:0015562">
    <property type="term" value="F:efflux transmembrane transporter activity"/>
    <property type="evidence" value="ECO:0007669"/>
    <property type="project" value="InterPro"/>
</dbReference>
<organism evidence="9 10">
    <name type="scientific">Parapedobacter indicus</name>
    <dbReference type="NCBI Taxonomy" id="1477437"/>
    <lineage>
        <taxon>Bacteria</taxon>
        <taxon>Pseudomonadati</taxon>
        <taxon>Bacteroidota</taxon>
        <taxon>Sphingobacteriia</taxon>
        <taxon>Sphingobacteriales</taxon>
        <taxon>Sphingobacteriaceae</taxon>
        <taxon>Parapedobacter</taxon>
    </lineage>
</organism>
<gene>
    <name evidence="9" type="ORF">SAMN05444682_11491</name>
</gene>
<evidence type="ECO:0000256" key="8">
    <source>
        <dbReference type="SAM" id="SignalP"/>
    </source>
</evidence>
<dbReference type="SUPFAM" id="SSF56954">
    <property type="entry name" value="Outer membrane efflux proteins (OEP)"/>
    <property type="match status" value="1"/>
</dbReference>
<evidence type="ECO:0000256" key="6">
    <source>
        <dbReference type="ARBA" id="ARBA00023136"/>
    </source>
</evidence>
<dbReference type="Gene3D" id="1.20.1600.10">
    <property type="entry name" value="Outer membrane efflux proteins (OEP)"/>
    <property type="match status" value="1"/>
</dbReference>
<dbReference type="AlphaFoldDB" id="A0A1I3UFM6"/>
<dbReference type="PANTHER" id="PTHR30026:SF20">
    <property type="entry name" value="OUTER MEMBRANE PROTEIN TOLC"/>
    <property type="match status" value="1"/>
</dbReference>
<comment type="similarity">
    <text evidence="2">Belongs to the outer membrane factor (OMF) (TC 1.B.17) family.</text>
</comment>
<dbReference type="Pfam" id="PF02321">
    <property type="entry name" value="OEP"/>
    <property type="match status" value="2"/>
</dbReference>
<keyword evidence="8" id="KW-0732">Signal</keyword>
<dbReference type="OrthoDB" id="654853at2"/>
<dbReference type="EMBL" id="FOQO01000014">
    <property type="protein sequence ID" value="SFJ80621.1"/>
    <property type="molecule type" value="Genomic_DNA"/>
</dbReference>
<evidence type="ECO:0000256" key="5">
    <source>
        <dbReference type="ARBA" id="ARBA00022692"/>
    </source>
</evidence>
<dbReference type="RefSeq" id="WP_090631610.1">
    <property type="nucleotide sequence ID" value="NZ_FOQO01000014.1"/>
</dbReference>
<reference evidence="9 10" key="1">
    <citation type="submission" date="2016-10" db="EMBL/GenBank/DDBJ databases">
        <authorList>
            <person name="de Groot N.N."/>
        </authorList>
    </citation>
    <scope>NUCLEOTIDE SEQUENCE [LARGE SCALE GENOMIC DNA]</scope>
    <source>
        <strain evidence="9 10">RK1</strain>
    </source>
</reference>
<dbReference type="STRING" id="1477437.SAMN05444682_11491"/>
<dbReference type="GO" id="GO:1990281">
    <property type="term" value="C:efflux pump complex"/>
    <property type="evidence" value="ECO:0007669"/>
    <property type="project" value="TreeGrafter"/>
</dbReference>
<comment type="subcellular location">
    <subcellularLocation>
        <location evidence="1">Cell outer membrane</location>
    </subcellularLocation>
</comment>
<dbReference type="PANTHER" id="PTHR30026">
    <property type="entry name" value="OUTER MEMBRANE PROTEIN TOLC"/>
    <property type="match status" value="1"/>
</dbReference>
<dbReference type="GO" id="GO:0009279">
    <property type="term" value="C:cell outer membrane"/>
    <property type="evidence" value="ECO:0007669"/>
    <property type="project" value="UniProtKB-SubCell"/>
</dbReference>
<dbReference type="InterPro" id="IPR003423">
    <property type="entry name" value="OMP_efflux"/>
</dbReference>
<evidence type="ECO:0000256" key="3">
    <source>
        <dbReference type="ARBA" id="ARBA00022448"/>
    </source>
</evidence>
<evidence type="ECO:0000256" key="7">
    <source>
        <dbReference type="ARBA" id="ARBA00023237"/>
    </source>
</evidence>
<evidence type="ECO:0000256" key="1">
    <source>
        <dbReference type="ARBA" id="ARBA00004442"/>
    </source>
</evidence>
<keyword evidence="10" id="KW-1185">Reference proteome</keyword>
<name>A0A1I3UFM6_9SPHI</name>
<keyword evidence="6" id="KW-0472">Membrane</keyword>
<evidence type="ECO:0000256" key="2">
    <source>
        <dbReference type="ARBA" id="ARBA00007613"/>
    </source>
</evidence>
<dbReference type="Proteomes" id="UP000198670">
    <property type="component" value="Unassembled WGS sequence"/>
</dbReference>
<feature type="chain" id="PRO_5011756402" evidence="8">
    <location>
        <begin position="24"/>
        <end position="462"/>
    </location>
</feature>
<keyword evidence="4" id="KW-1134">Transmembrane beta strand</keyword>
<protein>
    <submittedName>
        <fullName evidence="9">Outer membrane protein TolC</fullName>
    </submittedName>
</protein>
<feature type="signal peptide" evidence="8">
    <location>
        <begin position="1"/>
        <end position="23"/>
    </location>
</feature>
<evidence type="ECO:0000313" key="9">
    <source>
        <dbReference type="EMBL" id="SFJ80621.1"/>
    </source>
</evidence>
<keyword evidence="5" id="KW-0812">Transmembrane</keyword>
<keyword evidence="3" id="KW-0813">Transport</keyword>
<dbReference type="InterPro" id="IPR051906">
    <property type="entry name" value="TolC-like"/>
</dbReference>
<sequence>MIKQIRITTILWLALAATFPSFAQQQQTHTLGSLWPLVKANYPGISARTAAIDAAQLNEQAVKSNMLPQVSAQVQHTYGTYKGNAGAFFPQPGFFNVSGATNPSARSIATAANSFGSAMVEWELFSFGKLRKESQAAGALLRKTVSEKEAYLLHLKKTLAERYITLLYNDAKLNWTAKNAARLDSIRNLTAGLSAAGLRPAADSLLASSSYVQAMGERDKWDGLKNASVIHLVELYGTDLIDYTASARRFSNPVASQVNGESVLTPSHPLLDALDRQSGYHQLSGEAQKRSALPSLRLLGGYAYRGTGIGPEGMVSGAWKDGFSNSTSNVLAGIGIVWNITDLHTSRLTGEKLFKEAERTKLLHAQYKQAMQADLSASQAKIVQQYEQLQKTRLAVRQSQDAYNMYVARYKSGLIALTELLQIRTLLEQAENAHIGASRDYWMLLAYKAELTADFDFLFNNL</sequence>
<proteinExistence type="inferred from homology"/>
<evidence type="ECO:0000313" key="10">
    <source>
        <dbReference type="Proteomes" id="UP000198670"/>
    </source>
</evidence>
<dbReference type="GO" id="GO:0015288">
    <property type="term" value="F:porin activity"/>
    <property type="evidence" value="ECO:0007669"/>
    <property type="project" value="TreeGrafter"/>
</dbReference>
<accession>A0A1I3UFM6</accession>
<keyword evidence="7" id="KW-0998">Cell outer membrane</keyword>
<evidence type="ECO:0000256" key="4">
    <source>
        <dbReference type="ARBA" id="ARBA00022452"/>
    </source>
</evidence>